<dbReference type="GO" id="GO:0000160">
    <property type="term" value="P:phosphorelay signal transduction system"/>
    <property type="evidence" value="ECO:0007669"/>
    <property type="project" value="UniProtKB-KW"/>
</dbReference>
<dbReference type="EMBL" id="WTKP01000002">
    <property type="protein sequence ID" value="MWJ27424.1"/>
    <property type="molecule type" value="Genomic_DNA"/>
</dbReference>
<feature type="modified residue" description="4-aspartylphosphate" evidence="6">
    <location>
        <position position="312"/>
    </location>
</feature>
<evidence type="ECO:0000256" key="6">
    <source>
        <dbReference type="PROSITE-ProRule" id="PRU00169"/>
    </source>
</evidence>
<sequence length="555" mass="61407">MPEQNDPSDLESRLTSLRAAYRQRLVKDLAEIESVVRRLRPGADNSEALGFLHHALHKLAGSAGTFGFDQLGRQARQQEQEIEHWKQRLSGSVGAFEVTQLGHWLGRLNASLRADETSAGAMAVESRSEKEGDKQTIWLVERDQMLADYMAQQLRSFGFVVRHYLNVEQIEGIDDEQPDLLLVDHRASNNGDALRQEPVTFWQERLARYLCPIIFTAGEENYISRLTAVRSGAEGYFVKPIDVPQLAAHVAQLLKSGDQSSERVLIVEGDQALAESCVAVLAQAGMQARCIHDPQCLIQIASEFSPELILMDLQLPGATGAELGMMLRQFERWQHLSIIYLSSASCQYQREEALMRGGDAFLEKPVDARLLVNTCRARVQRVRKLEEAMVRDGLTGLLKHASIKEALAEEWRSAQRSGNPFSVVMLDIDHFKSVNDTHGHAVGDLVISAVGTLLRQHFRSTDRLGRYGGEEFALVLPNCEVDVAAKLVDGLRDSFAAIQFVGGNDFSCTLSAGVVDNQQLPEGHAGELLEAADNALYQAKNAGRNRVCIAQPTSA</sequence>
<feature type="modified residue" description="4-aspartylphosphate" evidence="6">
    <location>
        <position position="184"/>
    </location>
</feature>
<dbReference type="PROSITE" id="PS50894">
    <property type="entry name" value="HPT"/>
    <property type="match status" value="1"/>
</dbReference>
<dbReference type="Pfam" id="PF01627">
    <property type="entry name" value="Hpt"/>
    <property type="match status" value="1"/>
</dbReference>
<evidence type="ECO:0000313" key="10">
    <source>
        <dbReference type="EMBL" id="MWJ27424.1"/>
    </source>
</evidence>
<feature type="domain" description="HPt" evidence="9">
    <location>
        <begin position="17"/>
        <end position="122"/>
    </location>
</feature>
<dbReference type="PANTHER" id="PTHR45138">
    <property type="entry name" value="REGULATORY COMPONENTS OF SENSORY TRANSDUCTION SYSTEM"/>
    <property type="match status" value="1"/>
</dbReference>
<dbReference type="InterPro" id="IPR001789">
    <property type="entry name" value="Sig_transdc_resp-reg_receiver"/>
</dbReference>
<dbReference type="SUPFAM" id="SSF52172">
    <property type="entry name" value="CheY-like"/>
    <property type="match status" value="2"/>
</dbReference>
<dbReference type="Pfam" id="PF00990">
    <property type="entry name" value="GGDEF"/>
    <property type="match status" value="1"/>
</dbReference>
<dbReference type="InterPro" id="IPR000160">
    <property type="entry name" value="GGDEF_dom"/>
</dbReference>
<dbReference type="GO" id="GO:0004672">
    <property type="term" value="F:protein kinase activity"/>
    <property type="evidence" value="ECO:0007669"/>
    <property type="project" value="UniProtKB-ARBA"/>
</dbReference>
<feature type="modified residue" description="Phosphohistidine" evidence="5">
    <location>
        <position position="57"/>
    </location>
</feature>
<dbReference type="GO" id="GO:0005886">
    <property type="term" value="C:plasma membrane"/>
    <property type="evidence" value="ECO:0007669"/>
    <property type="project" value="TreeGrafter"/>
</dbReference>
<dbReference type="Gene3D" id="3.30.70.270">
    <property type="match status" value="1"/>
</dbReference>
<organism evidence="10 11">
    <name type="scientific">Vreelandella zhuhanensis</name>
    <dbReference type="NCBI Taxonomy" id="2684210"/>
    <lineage>
        <taxon>Bacteria</taxon>
        <taxon>Pseudomonadati</taxon>
        <taxon>Pseudomonadota</taxon>
        <taxon>Gammaproteobacteria</taxon>
        <taxon>Oceanospirillales</taxon>
        <taxon>Halomonadaceae</taxon>
        <taxon>Vreelandella</taxon>
    </lineage>
</organism>
<dbReference type="EC" id="2.7.7.65" evidence="2"/>
<dbReference type="Pfam" id="PF00072">
    <property type="entry name" value="Response_reg"/>
    <property type="match status" value="1"/>
</dbReference>
<dbReference type="PANTHER" id="PTHR45138:SF9">
    <property type="entry name" value="DIGUANYLATE CYCLASE DGCM-RELATED"/>
    <property type="match status" value="1"/>
</dbReference>
<gene>
    <name evidence="10" type="ORF">GPM19_04255</name>
</gene>
<dbReference type="InterPro" id="IPR008207">
    <property type="entry name" value="Sig_transdc_His_kin_Hpt_dom"/>
</dbReference>
<dbReference type="NCBIfam" id="TIGR00254">
    <property type="entry name" value="GGDEF"/>
    <property type="match status" value="1"/>
</dbReference>
<dbReference type="SUPFAM" id="SSF55073">
    <property type="entry name" value="Nucleotide cyclase"/>
    <property type="match status" value="1"/>
</dbReference>
<dbReference type="AlphaFoldDB" id="A0A7X3GZ52"/>
<feature type="domain" description="GGDEF" evidence="8">
    <location>
        <begin position="419"/>
        <end position="552"/>
    </location>
</feature>
<dbReference type="GO" id="GO:0043709">
    <property type="term" value="P:cell adhesion involved in single-species biofilm formation"/>
    <property type="evidence" value="ECO:0007669"/>
    <property type="project" value="TreeGrafter"/>
</dbReference>
<evidence type="ECO:0000256" key="5">
    <source>
        <dbReference type="PROSITE-ProRule" id="PRU00110"/>
    </source>
</evidence>
<name>A0A7X3GZ52_9GAMM</name>
<dbReference type="Gene3D" id="3.40.50.2300">
    <property type="match status" value="2"/>
</dbReference>
<evidence type="ECO:0000256" key="4">
    <source>
        <dbReference type="ARBA" id="ARBA00034247"/>
    </source>
</evidence>
<dbReference type="PROSITE" id="PS50110">
    <property type="entry name" value="RESPONSE_REGULATORY"/>
    <property type="match status" value="2"/>
</dbReference>
<dbReference type="CDD" id="cd01949">
    <property type="entry name" value="GGDEF"/>
    <property type="match status" value="1"/>
</dbReference>
<comment type="caution">
    <text evidence="10">The sequence shown here is derived from an EMBL/GenBank/DDBJ whole genome shotgun (WGS) entry which is preliminary data.</text>
</comment>
<dbReference type="FunFam" id="3.30.70.270:FF:000001">
    <property type="entry name" value="Diguanylate cyclase domain protein"/>
    <property type="match status" value="1"/>
</dbReference>
<keyword evidence="6" id="KW-0597">Phosphoprotein</keyword>
<evidence type="ECO:0000256" key="2">
    <source>
        <dbReference type="ARBA" id="ARBA00012528"/>
    </source>
</evidence>
<dbReference type="CDD" id="cd00156">
    <property type="entry name" value="REC"/>
    <property type="match status" value="1"/>
</dbReference>
<dbReference type="SMART" id="SM00448">
    <property type="entry name" value="REC"/>
    <property type="match status" value="2"/>
</dbReference>
<keyword evidence="11" id="KW-1185">Reference proteome</keyword>
<dbReference type="GO" id="GO:0052621">
    <property type="term" value="F:diguanylate cyclase activity"/>
    <property type="evidence" value="ECO:0007669"/>
    <property type="project" value="UniProtKB-EC"/>
</dbReference>
<comment type="cofactor">
    <cofactor evidence="1">
        <name>Mg(2+)</name>
        <dbReference type="ChEBI" id="CHEBI:18420"/>
    </cofactor>
</comment>
<feature type="domain" description="Response regulatory" evidence="7">
    <location>
        <begin position="263"/>
        <end position="379"/>
    </location>
</feature>
<evidence type="ECO:0000259" key="7">
    <source>
        <dbReference type="PROSITE" id="PS50110"/>
    </source>
</evidence>
<dbReference type="InterPro" id="IPR011006">
    <property type="entry name" value="CheY-like_superfamily"/>
</dbReference>
<protein>
    <recommendedName>
        <fullName evidence="2">diguanylate cyclase</fullName>
        <ecNumber evidence="2">2.7.7.65</ecNumber>
    </recommendedName>
</protein>
<dbReference type="PROSITE" id="PS50887">
    <property type="entry name" value="GGDEF"/>
    <property type="match status" value="1"/>
</dbReference>
<accession>A0A7X3GZ52</accession>
<dbReference type="Gene3D" id="1.20.120.160">
    <property type="entry name" value="HPT domain"/>
    <property type="match status" value="1"/>
</dbReference>
<reference evidence="10 11" key="1">
    <citation type="submission" date="2019-12" db="EMBL/GenBank/DDBJ databases">
        <title>Halomonas rutogse sp. nov. isolated from two lakes on Tibetan Plateau.</title>
        <authorList>
            <person name="Gao P."/>
        </authorList>
    </citation>
    <scope>NUCLEOTIDE SEQUENCE [LARGE SCALE GENOMIC DNA]</scope>
    <source>
        <strain evidence="10 11">ZH2S</strain>
    </source>
</reference>
<dbReference type="Proteomes" id="UP000437638">
    <property type="component" value="Unassembled WGS sequence"/>
</dbReference>
<dbReference type="SUPFAM" id="SSF47226">
    <property type="entry name" value="Histidine-containing phosphotransfer domain, HPT domain"/>
    <property type="match status" value="1"/>
</dbReference>
<comment type="catalytic activity">
    <reaction evidence="4">
        <text>2 GTP = 3',3'-c-di-GMP + 2 diphosphate</text>
        <dbReference type="Rhea" id="RHEA:24898"/>
        <dbReference type="ChEBI" id="CHEBI:33019"/>
        <dbReference type="ChEBI" id="CHEBI:37565"/>
        <dbReference type="ChEBI" id="CHEBI:58805"/>
        <dbReference type="EC" id="2.7.7.65"/>
    </reaction>
</comment>
<dbReference type="InterPro" id="IPR050469">
    <property type="entry name" value="Diguanylate_Cyclase"/>
</dbReference>
<dbReference type="InterPro" id="IPR029787">
    <property type="entry name" value="Nucleotide_cyclase"/>
</dbReference>
<evidence type="ECO:0000259" key="9">
    <source>
        <dbReference type="PROSITE" id="PS50894"/>
    </source>
</evidence>
<evidence type="ECO:0000313" key="11">
    <source>
        <dbReference type="Proteomes" id="UP000437638"/>
    </source>
</evidence>
<evidence type="ECO:0000256" key="1">
    <source>
        <dbReference type="ARBA" id="ARBA00001946"/>
    </source>
</evidence>
<keyword evidence="3" id="KW-0902">Two-component regulatory system</keyword>
<evidence type="ECO:0000256" key="3">
    <source>
        <dbReference type="ARBA" id="ARBA00023012"/>
    </source>
</evidence>
<dbReference type="SMART" id="SM00267">
    <property type="entry name" value="GGDEF"/>
    <property type="match status" value="1"/>
</dbReference>
<dbReference type="InterPro" id="IPR036641">
    <property type="entry name" value="HPT_dom_sf"/>
</dbReference>
<dbReference type="InterPro" id="IPR043128">
    <property type="entry name" value="Rev_trsase/Diguanyl_cyclase"/>
</dbReference>
<proteinExistence type="predicted"/>
<evidence type="ECO:0000259" key="8">
    <source>
        <dbReference type="PROSITE" id="PS50887"/>
    </source>
</evidence>
<feature type="domain" description="Response regulatory" evidence="7">
    <location>
        <begin position="136"/>
        <end position="254"/>
    </location>
</feature>
<dbReference type="GO" id="GO:1902201">
    <property type="term" value="P:negative regulation of bacterial-type flagellum-dependent cell motility"/>
    <property type="evidence" value="ECO:0007669"/>
    <property type="project" value="TreeGrafter"/>
</dbReference>
<dbReference type="RefSeq" id="WP_160417609.1">
    <property type="nucleotide sequence ID" value="NZ_WTKP01000002.1"/>
</dbReference>